<evidence type="ECO:0000313" key="2">
    <source>
        <dbReference type="Proteomes" id="UP000269276"/>
    </source>
</evidence>
<dbReference type="OrthoDB" id="3650836at2759"/>
<comment type="caution">
    <text evidence="1">The sequence shown here is derived from an EMBL/GenBank/DDBJ whole genome shotgun (WGS) entry which is preliminary data.</text>
</comment>
<dbReference type="PANTHER" id="PTHR42085">
    <property type="entry name" value="F-BOX DOMAIN-CONTAINING PROTEIN"/>
    <property type="match status" value="1"/>
</dbReference>
<dbReference type="VEuPathDB" id="FungiDB:BTJ68_08448"/>
<dbReference type="PANTHER" id="PTHR42085:SF1">
    <property type="entry name" value="F-BOX DOMAIN-CONTAINING PROTEIN"/>
    <property type="match status" value="1"/>
</dbReference>
<proteinExistence type="predicted"/>
<evidence type="ECO:0000313" key="1">
    <source>
        <dbReference type="EMBL" id="RMY66530.1"/>
    </source>
</evidence>
<name>A0A3M7DQV8_HORWE</name>
<gene>
    <name evidence="1" type="ORF">D0863_08364</name>
</gene>
<dbReference type="AlphaFoldDB" id="A0A3M7DQV8"/>
<evidence type="ECO:0008006" key="3">
    <source>
        <dbReference type="Google" id="ProtNLM"/>
    </source>
</evidence>
<dbReference type="InterPro" id="IPR038883">
    <property type="entry name" value="AN11006-like"/>
</dbReference>
<sequence>MAGNPHSTCVNPRQPGAFPADRQHRVFPLFISFRGQQTAVPLPIANGGHTPIDINIIIGNKRRVSFGNTGDIPTNGYSSTTRFIAEAGQGQNSIGNDEAAVGTAAFKIRTFLPAPNPGTVIKPSFVSHDEEIGKLYSHFLKHKSYGGRLDFSKAQAVAMVLYKAKWPLTLDEIIAEVLTMSPTYTFEMVSGKPAAVLDSFTDEIRLLDMDVNITPRTNASPLISLSDSAALRFLTTIQPLPVPPGPKHPPKVPQTTFMDLPPELRLRIYELVFSFPKSGVRVCHNAKSGLQELHMLTRSFDERKTLSDWYQSAPVRSATSWQSPSNYIRSLPVTTVLSLLCVNKFFYHDAIKVFYNLNHFHCWDTRATLGLVRGISPSKGKLPWELEVDRRQFIKRLSFDFRVSQRFYNTQTFNAIAKHCPKLTHLGVLINEDHWDARNNQGVATFPGPTSYPGILAFYRVLQSPLLKEIYLEGTCNKMKRLLRRPPLALSQLPKGAFWPPTSLTLKIKHANGATEVHTGRGNGRFRRIA</sequence>
<accession>A0A3M7DQV8</accession>
<dbReference type="EMBL" id="QWIP01000306">
    <property type="protein sequence ID" value="RMY66530.1"/>
    <property type="molecule type" value="Genomic_DNA"/>
</dbReference>
<protein>
    <recommendedName>
        <fullName evidence="3">F-box domain-containing protein</fullName>
    </recommendedName>
</protein>
<dbReference type="Proteomes" id="UP000269276">
    <property type="component" value="Unassembled WGS sequence"/>
</dbReference>
<reference evidence="1 2" key="1">
    <citation type="journal article" date="2018" name="BMC Genomics">
        <title>Genomic evidence for intraspecific hybridization in a clonal and extremely halotolerant yeast.</title>
        <authorList>
            <person name="Gostincar C."/>
            <person name="Stajich J.E."/>
            <person name="Zupancic J."/>
            <person name="Zalar P."/>
            <person name="Gunde-Cimerman N."/>
        </authorList>
    </citation>
    <scope>NUCLEOTIDE SEQUENCE [LARGE SCALE GENOMIC DNA]</scope>
    <source>
        <strain evidence="1 2">EXF-2682</strain>
    </source>
</reference>
<organism evidence="1 2">
    <name type="scientific">Hortaea werneckii</name>
    <name type="common">Black yeast</name>
    <name type="synonym">Cladosporium werneckii</name>
    <dbReference type="NCBI Taxonomy" id="91943"/>
    <lineage>
        <taxon>Eukaryota</taxon>
        <taxon>Fungi</taxon>
        <taxon>Dikarya</taxon>
        <taxon>Ascomycota</taxon>
        <taxon>Pezizomycotina</taxon>
        <taxon>Dothideomycetes</taxon>
        <taxon>Dothideomycetidae</taxon>
        <taxon>Mycosphaerellales</taxon>
        <taxon>Teratosphaeriaceae</taxon>
        <taxon>Hortaea</taxon>
    </lineage>
</organism>